<dbReference type="SMART" id="SM00184">
    <property type="entry name" value="RING"/>
    <property type="match status" value="1"/>
</dbReference>
<dbReference type="PROSITE" id="PS50119">
    <property type="entry name" value="ZF_BBOX"/>
    <property type="match status" value="1"/>
</dbReference>
<evidence type="ECO:0000259" key="8">
    <source>
        <dbReference type="PROSITE" id="PS50119"/>
    </source>
</evidence>
<evidence type="ECO:0000259" key="7">
    <source>
        <dbReference type="PROSITE" id="PS50089"/>
    </source>
</evidence>
<dbReference type="Gene3D" id="4.10.830.40">
    <property type="match status" value="1"/>
</dbReference>
<dbReference type="InParanoid" id="A0A3B1JC31"/>
<dbReference type="InterPro" id="IPR017907">
    <property type="entry name" value="Znf_RING_CS"/>
</dbReference>
<keyword evidence="6" id="KW-1133">Transmembrane helix</keyword>
<dbReference type="SUPFAM" id="SSF57845">
    <property type="entry name" value="B-box zinc-binding domain"/>
    <property type="match status" value="1"/>
</dbReference>
<dbReference type="InterPro" id="IPR001841">
    <property type="entry name" value="Znf_RING"/>
</dbReference>
<dbReference type="SUPFAM" id="SSF57850">
    <property type="entry name" value="RING/U-box"/>
    <property type="match status" value="1"/>
</dbReference>
<reference evidence="11" key="1">
    <citation type="submission" date="2013-03" db="EMBL/GenBank/DDBJ databases">
        <authorList>
            <person name="Jeffery W."/>
            <person name="Warren W."/>
            <person name="Wilson R.K."/>
        </authorList>
    </citation>
    <scope>NUCLEOTIDE SEQUENCE</scope>
    <source>
        <strain evidence="11">female</strain>
    </source>
</reference>
<dbReference type="Ensembl" id="ENSAMXT00000047520.1">
    <property type="protein sequence ID" value="ENSAMXP00000039917.1"/>
    <property type="gene ID" value="ENSAMXG00000040734.1"/>
</dbReference>
<dbReference type="Gene3D" id="3.30.40.10">
    <property type="entry name" value="Zinc/RING finger domain, C3HC4 (zinc finger)"/>
    <property type="match status" value="1"/>
</dbReference>
<evidence type="ECO:0000313" key="11">
    <source>
        <dbReference type="Proteomes" id="UP000018467"/>
    </source>
</evidence>
<dbReference type="AlphaFoldDB" id="A0A3B1JC31"/>
<evidence type="ECO:0000256" key="1">
    <source>
        <dbReference type="ARBA" id="ARBA00022723"/>
    </source>
</evidence>
<keyword evidence="3" id="KW-0862">Zinc</keyword>
<dbReference type="Proteomes" id="UP000018467">
    <property type="component" value="Unassembled WGS sequence"/>
</dbReference>
<evidence type="ECO:0000256" key="4">
    <source>
        <dbReference type="PROSITE-ProRule" id="PRU00024"/>
    </source>
</evidence>
<dbReference type="Bgee" id="ENSAMXG00000040734">
    <property type="expression patterns" value="Expressed in intestine and 13 other cell types or tissues"/>
</dbReference>
<dbReference type="SUPFAM" id="SSF49899">
    <property type="entry name" value="Concanavalin A-like lectins/glucanases"/>
    <property type="match status" value="1"/>
</dbReference>
<accession>A0A3B1JC31</accession>
<dbReference type="PROSITE" id="PS50188">
    <property type="entry name" value="B302_SPRY"/>
    <property type="match status" value="1"/>
</dbReference>
<dbReference type="InterPro" id="IPR006574">
    <property type="entry name" value="PRY"/>
</dbReference>
<evidence type="ECO:0000259" key="9">
    <source>
        <dbReference type="PROSITE" id="PS50188"/>
    </source>
</evidence>
<dbReference type="InterPro" id="IPR043136">
    <property type="entry name" value="B30.2/SPRY_sf"/>
</dbReference>
<dbReference type="InterPro" id="IPR058030">
    <property type="entry name" value="TRIM8/14/16/25/29/45/65_CC"/>
</dbReference>
<dbReference type="Pfam" id="PF15227">
    <property type="entry name" value="zf-C3HC4_4"/>
    <property type="match status" value="1"/>
</dbReference>
<evidence type="ECO:0000256" key="3">
    <source>
        <dbReference type="ARBA" id="ARBA00022833"/>
    </source>
</evidence>
<dbReference type="CDD" id="cd19769">
    <property type="entry name" value="Bbox2_TRIM16-like"/>
    <property type="match status" value="1"/>
</dbReference>
<dbReference type="PROSITE" id="PS00518">
    <property type="entry name" value="ZF_RING_1"/>
    <property type="match status" value="1"/>
</dbReference>
<feature type="domain" description="B box-type" evidence="8">
    <location>
        <begin position="149"/>
        <end position="189"/>
    </location>
</feature>
<dbReference type="GO" id="GO:0005737">
    <property type="term" value="C:cytoplasm"/>
    <property type="evidence" value="ECO:0007669"/>
    <property type="project" value="UniProtKB-ARBA"/>
</dbReference>
<dbReference type="InterPro" id="IPR051051">
    <property type="entry name" value="E3_ubiq-ligase_TRIM/RNF"/>
</dbReference>
<organism evidence="10 11">
    <name type="scientific">Astyanax mexicanus</name>
    <name type="common">Blind cave fish</name>
    <name type="synonym">Astyanax fasciatus mexicanus</name>
    <dbReference type="NCBI Taxonomy" id="7994"/>
    <lineage>
        <taxon>Eukaryota</taxon>
        <taxon>Metazoa</taxon>
        <taxon>Chordata</taxon>
        <taxon>Craniata</taxon>
        <taxon>Vertebrata</taxon>
        <taxon>Euteleostomi</taxon>
        <taxon>Actinopterygii</taxon>
        <taxon>Neopterygii</taxon>
        <taxon>Teleostei</taxon>
        <taxon>Ostariophysi</taxon>
        <taxon>Characiformes</taxon>
        <taxon>Characoidei</taxon>
        <taxon>Acestrorhamphidae</taxon>
        <taxon>Acestrorhamphinae</taxon>
        <taxon>Astyanax</taxon>
    </lineage>
</organism>
<proteinExistence type="predicted"/>
<feature type="coiled-coil region" evidence="5">
    <location>
        <begin position="203"/>
        <end position="295"/>
    </location>
</feature>
<dbReference type="SMART" id="SM00589">
    <property type="entry name" value="PRY"/>
    <property type="match status" value="1"/>
</dbReference>
<evidence type="ECO:0000256" key="2">
    <source>
        <dbReference type="ARBA" id="ARBA00022771"/>
    </source>
</evidence>
<dbReference type="STRING" id="7994.ENSAMXP00000039917"/>
<feature type="domain" description="RING-type" evidence="7">
    <location>
        <begin position="14"/>
        <end position="57"/>
    </location>
</feature>
<feature type="transmembrane region" description="Helical" evidence="6">
    <location>
        <begin position="548"/>
        <end position="573"/>
    </location>
</feature>
<feature type="domain" description="B30.2/SPRY" evidence="9">
    <location>
        <begin position="363"/>
        <end position="564"/>
    </location>
</feature>
<reference evidence="11" key="2">
    <citation type="journal article" date="2014" name="Nat. Commun.">
        <title>The cavefish genome reveals candidate genes for eye loss.</title>
        <authorList>
            <person name="McGaugh S.E."/>
            <person name="Gross J.B."/>
            <person name="Aken B."/>
            <person name="Blin M."/>
            <person name="Borowsky R."/>
            <person name="Chalopin D."/>
            <person name="Hinaux H."/>
            <person name="Jeffery W.R."/>
            <person name="Keene A."/>
            <person name="Ma L."/>
            <person name="Minx P."/>
            <person name="Murphy D."/>
            <person name="O'Quin K.E."/>
            <person name="Retaux S."/>
            <person name="Rohner N."/>
            <person name="Searle S.M."/>
            <person name="Stahl B.A."/>
            <person name="Tabin C."/>
            <person name="Volff J.N."/>
            <person name="Yoshizawa M."/>
            <person name="Warren W.C."/>
        </authorList>
    </citation>
    <scope>NUCLEOTIDE SEQUENCE [LARGE SCALE GENOMIC DNA]</scope>
    <source>
        <strain evidence="11">female</strain>
    </source>
</reference>
<dbReference type="Pfam" id="PF25600">
    <property type="entry name" value="TRIM_CC"/>
    <property type="match status" value="1"/>
</dbReference>
<reference evidence="10" key="3">
    <citation type="submission" date="2025-08" db="UniProtKB">
        <authorList>
            <consortium name="Ensembl"/>
        </authorList>
    </citation>
    <scope>IDENTIFICATION</scope>
</reference>
<dbReference type="PROSITE" id="PS50089">
    <property type="entry name" value="ZF_RING_2"/>
    <property type="match status" value="1"/>
</dbReference>
<evidence type="ECO:0000313" key="10">
    <source>
        <dbReference type="Ensembl" id="ENSAMXP00000039917.1"/>
    </source>
</evidence>
<sequence>MAEAALKTQDSLSCPICLDLLKDPVTIPCGHSFCLGCIKDCWAGDDQRKVYSCPQCRHTFTPRPVLNKNTMLAELSEGLRKTRLQAAPPAADSPAGSGGVECDICTGTKYTAVKSCLMCLLSFCEAHIQPHYEIPAYKKHKLVDATVGLQEKICSLHDKLFEIFCRSDQTLLCYLCTMDEHKGHDTISAAAERAEEQQLVESQREIQERIQQREKKVQELRQALDTLKRSAQAAVEDSEKIFTELIQSMERRRSEVKELIRAQEKTELSLAEDLLKKLEQEIADLRSRDAELKQLSQTEDHIQFLQSYQSLSIPSETADLASINVDPHFSFEDIRKAMADMREKVEGIYEKEVKRISKVTKIQTVLIPDPKTREELLLYACDLTMDPNTVCRYLHMFESNNTVTHCMGTKNLQPHPDHPERFFLCGQVLCKESLSGRCYWEAEWGGSDDGTVAVAYKGISRQECNLKYFGGSDQSWSFMCTHYYGSFKHNCRETRISISPSSKKVVFTNCRLEVELRVVWLIAGSNPTSVLLAISSQSTDRYPALSGGYIVLSLLHITLKVIMVITGICYIHWLHIFIQNVHSNIPTALTFH</sequence>
<name>A0A3B1JC31_ASTMX</name>
<keyword evidence="6" id="KW-0812">Transmembrane</keyword>
<dbReference type="InterPro" id="IPR001870">
    <property type="entry name" value="B30.2/SPRY"/>
</dbReference>
<dbReference type="Gene3D" id="2.60.120.920">
    <property type="match status" value="1"/>
</dbReference>
<dbReference type="Gene3D" id="3.30.160.60">
    <property type="entry name" value="Classic Zinc Finger"/>
    <property type="match status" value="1"/>
</dbReference>
<dbReference type="InterPro" id="IPR013320">
    <property type="entry name" value="ConA-like_dom_sf"/>
</dbReference>
<dbReference type="GO" id="GO:0008270">
    <property type="term" value="F:zinc ion binding"/>
    <property type="evidence" value="ECO:0007669"/>
    <property type="project" value="UniProtKB-KW"/>
</dbReference>
<dbReference type="InterPro" id="IPR013083">
    <property type="entry name" value="Znf_RING/FYVE/PHD"/>
</dbReference>
<keyword evidence="11" id="KW-1185">Reference proteome</keyword>
<keyword evidence="1" id="KW-0479">Metal-binding</keyword>
<dbReference type="GeneTree" id="ENSGT01150000286899"/>
<evidence type="ECO:0000256" key="6">
    <source>
        <dbReference type="SAM" id="Phobius"/>
    </source>
</evidence>
<dbReference type="PANTHER" id="PTHR25465:SF5">
    <property type="entry name" value="E3 UBIQUITIN_ISG15 LIGASE TRIM25-RELATED"/>
    <property type="match status" value="1"/>
</dbReference>
<dbReference type="SMART" id="SM00336">
    <property type="entry name" value="BBOX"/>
    <property type="match status" value="1"/>
</dbReference>
<dbReference type="PANTHER" id="PTHR25465">
    <property type="entry name" value="B-BOX DOMAIN CONTAINING"/>
    <property type="match status" value="1"/>
</dbReference>
<keyword evidence="5" id="KW-0175">Coiled coil</keyword>
<reference evidence="10" key="4">
    <citation type="submission" date="2025-09" db="UniProtKB">
        <authorList>
            <consortium name="Ensembl"/>
        </authorList>
    </citation>
    <scope>IDENTIFICATION</scope>
</reference>
<dbReference type="Pfam" id="PF00643">
    <property type="entry name" value="zf-B_box"/>
    <property type="match status" value="1"/>
</dbReference>
<protein>
    <submittedName>
        <fullName evidence="10">Tripartite motif-containing protein 16-like</fullName>
    </submittedName>
</protein>
<dbReference type="Pfam" id="PF13765">
    <property type="entry name" value="PRY"/>
    <property type="match status" value="1"/>
</dbReference>
<keyword evidence="2 4" id="KW-0863">Zinc-finger</keyword>
<keyword evidence="6" id="KW-0472">Membrane</keyword>
<evidence type="ECO:0000256" key="5">
    <source>
        <dbReference type="SAM" id="Coils"/>
    </source>
</evidence>
<dbReference type="InterPro" id="IPR000315">
    <property type="entry name" value="Znf_B-box"/>
</dbReference>